<evidence type="ECO:0000259" key="11">
    <source>
        <dbReference type="Pfam" id="PF00561"/>
    </source>
</evidence>
<feature type="active site" description="Proton donor" evidence="9">
    <location>
        <position position="291"/>
    </location>
</feature>
<feature type="active site" evidence="9">
    <location>
        <position position="264"/>
    </location>
</feature>
<evidence type="ECO:0000256" key="4">
    <source>
        <dbReference type="ARBA" id="ARBA00022438"/>
    </source>
</evidence>
<dbReference type="InterPro" id="IPR005944">
    <property type="entry name" value="Pro_iminopeptidase"/>
</dbReference>
<evidence type="ECO:0000256" key="6">
    <source>
        <dbReference type="ARBA" id="ARBA00022670"/>
    </source>
</evidence>
<evidence type="ECO:0000256" key="7">
    <source>
        <dbReference type="ARBA" id="ARBA00022801"/>
    </source>
</evidence>
<evidence type="ECO:0000313" key="13">
    <source>
        <dbReference type="Proteomes" id="UP000034471"/>
    </source>
</evidence>
<keyword evidence="5 8" id="KW-0963">Cytoplasm</keyword>
<dbReference type="PIRSF" id="PIRSF006431">
    <property type="entry name" value="Pept_S33"/>
    <property type="match status" value="1"/>
</dbReference>
<dbReference type="Gene3D" id="3.40.50.1820">
    <property type="entry name" value="alpha/beta hydrolase"/>
    <property type="match status" value="1"/>
</dbReference>
<proteinExistence type="inferred from homology"/>
<evidence type="ECO:0000256" key="2">
    <source>
        <dbReference type="ARBA" id="ARBA00004496"/>
    </source>
</evidence>
<dbReference type="Proteomes" id="UP000034471">
    <property type="component" value="Unassembled WGS sequence"/>
</dbReference>
<dbReference type="STRING" id="1618481.US54_C0056G0003"/>
<dbReference type="InterPro" id="IPR029058">
    <property type="entry name" value="AB_hydrolase_fold"/>
</dbReference>
<dbReference type="InterPro" id="IPR002410">
    <property type="entry name" value="Peptidase_S33"/>
</dbReference>
<dbReference type="PRINTS" id="PR00793">
    <property type="entry name" value="PROAMNOPTASE"/>
</dbReference>
<dbReference type="GO" id="GO:0004177">
    <property type="term" value="F:aminopeptidase activity"/>
    <property type="evidence" value="ECO:0007669"/>
    <property type="project" value="UniProtKB-UniRule"/>
</dbReference>
<dbReference type="EC" id="3.4.11.5" evidence="8 10"/>
<sequence>MKKKIIYLPFDNGYFPVSDGYKLYYERYGNPEGIPIVYLHGGPGGGFDEKDKRFFNSKKWNVLLFDQRGSGKSTPFASVNNNTTQKLIDDIDKLMHKFKFKKVVLFGGSWGSTLALSYAISKPNKVNGMILRGIFLNTEVEYEYYYQAGRFLRPKVWERLVSHVPNNQRKNITRFYLEKILSKDKKISQKYAYEFSLYEISLISLRPNEAKIKKILSKNNLYQSLAAIEAYYLIHNCFLPKNYILNNIQRIENIPTIIVHGNYDLICPPQSAYLLHKSLKNSTLKMVHAGHSASDRAIERALVRSLEEFKG</sequence>
<comment type="caution">
    <text evidence="12">The sequence shown here is derived from an EMBL/GenBank/DDBJ whole genome shotgun (WGS) entry which is preliminary data.</text>
</comment>
<protein>
    <recommendedName>
        <fullName evidence="8 10">Proline iminopeptidase</fullName>
        <shortName evidence="8">PIP</shortName>
        <ecNumber evidence="8 10">3.4.11.5</ecNumber>
    </recommendedName>
    <alternativeName>
        <fullName evidence="8">Prolyl aminopeptidase</fullName>
    </alternativeName>
</protein>
<evidence type="ECO:0000256" key="1">
    <source>
        <dbReference type="ARBA" id="ARBA00001585"/>
    </source>
</evidence>
<reference evidence="12 13" key="1">
    <citation type="journal article" date="2015" name="Nature">
        <title>rRNA introns, odd ribosomes, and small enigmatic genomes across a large radiation of phyla.</title>
        <authorList>
            <person name="Brown C.T."/>
            <person name="Hug L.A."/>
            <person name="Thomas B.C."/>
            <person name="Sharon I."/>
            <person name="Castelle C.J."/>
            <person name="Singh A."/>
            <person name="Wilkins M.J."/>
            <person name="Williams K.H."/>
            <person name="Banfield J.F."/>
        </authorList>
    </citation>
    <scope>NUCLEOTIDE SEQUENCE [LARGE SCALE GENOMIC DNA]</scope>
</reference>
<comment type="similarity">
    <text evidence="3 8 10">Belongs to the peptidase S33 family.</text>
</comment>
<dbReference type="InterPro" id="IPR000073">
    <property type="entry name" value="AB_hydrolase_1"/>
</dbReference>
<organism evidence="12 13">
    <name type="scientific">Candidatus Roizmanbacteria bacterium GW2011_GWA2_37_7</name>
    <dbReference type="NCBI Taxonomy" id="1618481"/>
    <lineage>
        <taxon>Bacteria</taxon>
        <taxon>Candidatus Roizmaniibacteriota</taxon>
    </lineage>
</organism>
<dbReference type="EMBL" id="LBTJ01000056">
    <property type="protein sequence ID" value="KKQ36740.1"/>
    <property type="molecule type" value="Genomic_DNA"/>
</dbReference>
<keyword evidence="7 8" id="KW-0378">Hydrolase</keyword>
<evidence type="ECO:0000256" key="3">
    <source>
        <dbReference type="ARBA" id="ARBA00010088"/>
    </source>
</evidence>
<accession>A0A0G0HDX3</accession>
<dbReference type="GO" id="GO:0005737">
    <property type="term" value="C:cytoplasm"/>
    <property type="evidence" value="ECO:0007669"/>
    <property type="project" value="UniProtKB-SubCell"/>
</dbReference>
<dbReference type="PANTHER" id="PTHR43722">
    <property type="entry name" value="PROLINE IMINOPEPTIDASE"/>
    <property type="match status" value="1"/>
</dbReference>
<dbReference type="AlphaFoldDB" id="A0A0G0HDX3"/>
<evidence type="ECO:0000256" key="5">
    <source>
        <dbReference type="ARBA" id="ARBA00022490"/>
    </source>
</evidence>
<comment type="subcellular location">
    <subcellularLocation>
        <location evidence="2 8">Cytoplasm</location>
    </subcellularLocation>
</comment>
<evidence type="ECO:0000313" key="12">
    <source>
        <dbReference type="EMBL" id="KKQ36740.1"/>
    </source>
</evidence>
<feature type="active site" description="Nucleophile" evidence="9">
    <location>
        <position position="109"/>
    </location>
</feature>
<feature type="domain" description="AB hydrolase-1" evidence="11">
    <location>
        <begin position="35"/>
        <end position="293"/>
    </location>
</feature>
<evidence type="ECO:0000256" key="8">
    <source>
        <dbReference type="PIRNR" id="PIRNR006431"/>
    </source>
</evidence>
<dbReference type="SUPFAM" id="SSF53474">
    <property type="entry name" value="alpha/beta-Hydrolases"/>
    <property type="match status" value="1"/>
</dbReference>
<dbReference type="NCBIfam" id="TIGR01249">
    <property type="entry name" value="pro_imino_pep_1"/>
    <property type="match status" value="1"/>
</dbReference>
<dbReference type="PATRIC" id="fig|1618481.3.peg.897"/>
<dbReference type="PANTHER" id="PTHR43722:SF1">
    <property type="entry name" value="PROLINE IMINOPEPTIDASE"/>
    <property type="match status" value="1"/>
</dbReference>
<keyword evidence="6 8" id="KW-0645">Protease</keyword>
<evidence type="ECO:0000256" key="9">
    <source>
        <dbReference type="PIRSR" id="PIRSR006431-1"/>
    </source>
</evidence>
<keyword evidence="4 8" id="KW-0031">Aminopeptidase</keyword>
<gene>
    <name evidence="12" type="ORF">US54_C0056G0003</name>
</gene>
<dbReference type="Pfam" id="PF00561">
    <property type="entry name" value="Abhydrolase_1"/>
    <property type="match status" value="1"/>
</dbReference>
<dbReference type="GO" id="GO:0006508">
    <property type="term" value="P:proteolysis"/>
    <property type="evidence" value="ECO:0007669"/>
    <property type="project" value="UniProtKB-KW"/>
</dbReference>
<comment type="catalytic activity">
    <reaction evidence="1 8 10">
        <text>Release of N-terminal proline from a peptide.</text>
        <dbReference type="EC" id="3.4.11.5"/>
    </reaction>
</comment>
<evidence type="ECO:0000256" key="10">
    <source>
        <dbReference type="RuleBase" id="RU003421"/>
    </source>
</evidence>
<name>A0A0G0HDX3_9BACT</name>